<reference evidence="2 3" key="1">
    <citation type="submission" date="2014-12" db="EMBL/GenBank/DDBJ databases">
        <title>Draft genome sequences of 29 type strains of Enterococci.</title>
        <authorList>
            <person name="Zhong Z."/>
            <person name="Sun Z."/>
            <person name="Liu W."/>
            <person name="Zhang W."/>
            <person name="Zhang H."/>
        </authorList>
    </citation>
    <scope>NUCLEOTIDE SEQUENCE [LARGE SCALE GENOMIC DNA]</scope>
    <source>
        <strain evidence="2 3">DSM 17029</strain>
    </source>
</reference>
<dbReference type="EMBL" id="JXKH01000007">
    <property type="protein sequence ID" value="OJG17692.1"/>
    <property type="molecule type" value="Genomic_DNA"/>
</dbReference>
<dbReference type="InterPro" id="IPR050229">
    <property type="entry name" value="GlpE_sulfurtransferase"/>
</dbReference>
<evidence type="ECO:0000313" key="3">
    <source>
        <dbReference type="Proteomes" id="UP000181884"/>
    </source>
</evidence>
<dbReference type="PANTHER" id="PTHR43031">
    <property type="entry name" value="FAD-DEPENDENT OXIDOREDUCTASE"/>
    <property type="match status" value="1"/>
</dbReference>
<evidence type="ECO:0000313" key="2">
    <source>
        <dbReference type="EMBL" id="OJG17692.1"/>
    </source>
</evidence>
<accession>A0A1L8RDC5</accession>
<evidence type="ECO:0000259" key="1">
    <source>
        <dbReference type="PROSITE" id="PS50206"/>
    </source>
</evidence>
<gene>
    <name evidence="2" type="ORF">RU97_GL002482</name>
</gene>
<dbReference type="SUPFAM" id="SSF52821">
    <property type="entry name" value="Rhodanese/Cell cycle control phosphatase"/>
    <property type="match status" value="1"/>
</dbReference>
<dbReference type="Gene3D" id="3.40.250.10">
    <property type="entry name" value="Rhodanese-like domain"/>
    <property type="match status" value="1"/>
</dbReference>
<dbReference type="PANTHER" id="PTHR43031:SF17">
    <property type="entry name" value="SULFURTRANSFERASE YTWF-RELATED"/>
    <property type="match status" value="1"/>
</dbReference>
<feature type="domain" description="Rhodanese" evidence="1">
    <location>
        <begin position="44"/>
        <end position="107"/>
    </location>
</feature>
<dbReference type="AlphaFoldDB" id="A0A1L8RDC5"/>
<dbReference type="Proteomes" id="UP000181884">
    <property type="component" value="Unassembled WGS sequence"/>
</dbReference>
<name>A0A1L8RDC5_9ENTE</name>
<dbReference type="InterPro" id="IPR036873">
    <property type="entry name" value="Rhodanese-like_dom_sf"/>
</dbReference>
<dbReference type="STRING" id="214095.RU97_GL002482"/>
<dbReference type="InterPro" id="IPR001763">
    <property type="entry name" value="Rhodanese-like_dom"/>
</dbReference>
<dbReference type="PROSITE" id="PS50206">
    <property type="entry name" value="RHODANESE_3"/>
    <property type="match status" value="1"/>
</dbReference>
<dbReference type="Pfam" id="PF00581">
    <property type="entry name" value="Rhodanese"/>
    <property type="match status" value="1"/>
</dbReference>
<dbReference type="CDD" id="cd00158">
    <property type="entry name" value="RHOD"/>
    <property type="match status" value="1"/>
</dbReference>
<protein>
    <recommendedName>
        <fullName evidence="1">Rhodanese domain-containing protein</fullName>
    </recommendedName>
</protein>
<sequence>MFQLLSEKGGTIFMHRSITTQDFDVVFRQLKPAILDLREDAALLPNALQIPATELPSRLGELDKDTTYFVLSYSGRKAAVITEFLAEQGYDAVLVIGGAYSWQRYAA</sequence>
<proteinExistence type="predicted"/>
<organism evidence="2 3">
    <name type="scientific">Enterococcus canis</name>
    <dbReference type="NCBI Taxonomy" id="214095"/>
    <lineage>
        <taxon>Bacteria</taxon>
        <taxon>Bacillati</taxon>
        <taxon>Bacillota</taxon>
        <taxon>Bacilli</taxon>
        <taxon>Lactobacillales</taxon>
        <taxon>Enterococcaceae</taxon>
        <taxon>Enterococcus</taxon>
    </lineage>
</organism>
<keyword evidence="3" id="KW-1185">Reference proteome</keyword>
<comment type="caution">
    <text evidence="2">The sequence shown here is derived from an EMBL/GenBank/DDBJ whole genome shotgun (WGS) entry which is preliminary data.</text>
</comment>